<gene>
    <name evidence="5" type="ORF">HMPREF0620_1345</name>
</gene>
<comment type="caution">
    <text evidence="5">The sequence shown here is derived from an EMBL/GenBank/DDBJ whole genome shotgun (WGS) entry which is preliminary data.</text>
</comment>
<keyword evidence="2" id="KW-0238">DNA-binding</keyword>
<dbReference type="SUPFAM" id="SSF53822">
    <property type="entry name" value="Periplasmic binding protein-like I"/>
    <property type="match status" value="1"/>
</dbReference>
<protein>
    <submittedName>
        <fullName evidence="5">Transcriptional regulator, LacI family</fullName>
    </submittedName>
</protein>
<dbReference type="RefSeq" id="WP_006289686.1">
    <property type="nucleotide sequence ID" value="NZ_AP012333.1"/>
</dbReference>
<dbReference type="PATRIC" id="fig|864564.6.peg.358"/>
<evidence type="ECO:0000256" key="2">
    <source>
        <dbReference type="ARBA" id="ARBA00023125"/>
    </source>
</evidence>
<evidence type="ECO:0000256" key="1">
    <source>
        <dbReference type="ARBA" id="ARBA00023015"/>
    </source>
</evidence>
<feature type="domain" description="HTH lacI-type" evidence="4">
    <location>
        <begin position="2"/>
        <end position="54"/>
    </location>
</feature>
<dbReference type="eggNOG" id="COG1609">
    <property type="taxonomic scope" value="Bacteria"/>
</dbReference>
<dbReference type="GO" id="GO:0003700">
    <property type="term" value="F:DNA-binding transcription factor activity"/>
    <property type="evidence" value="ECO:0007669"/>
    <property type="project" value="TreeGrafter"/>
</dbReference>
<dbReference type="SMART" id="SM00354">
    <property type="entry name" value="HTH_LACI"/>
    <property type="match status" value="1"/>
</dbReference>
<dbReference type="InterPro" id="IPR028082">
    <property type="entry name" value="Peripla_BP_I"/>
</dbReference>
<proteinExistence type="predicted"/>
<dbReference type="Proteomes" id="UP000004946">
    <property type="component" value="Chromosome"/>
</dbReference>
<dbReference type="PANTHER" id="PTHR30146">
    <property type="entry name" value="LACI-RELATED TRANSCRIPTIONAL REPRESSOR"/>
    <property type="match status" value="1"/>
</dbReference>
<dbReference type="KEGG" id="pdo:PSDT_0326"/>
<dbReference type="PROSITE" id="PS50932">
    <property type="entry name" value="HTH_LACI_2"/>
    <property type="match status" value="1"/>
</dbReference>
<evidence type="ECO:0000313" key="6">
    <source>
        <dbReference type="Proteomes" id="UP000004946"/>
    </source>
</evidence>
<name>E6K2V6_PARDN</name>
<dbReference type="InterPro" id="IPR046335">
    <property type="entry name" value="LacI/GalR-like_sensor"/>
</dbReference>
<evidence type="ECO:0000259" key="4">
    <source>
        <dbReference type="PROSITE" id="PS50932"/>
    </source>
</evidence>
<dbReference type="Gene3D" id="1.10.260.40">
    <property type="entry name" value="lambda repressor-like DNA-binding domains"/>
    <property type="match status" value="1"/>
</dbReference>
<evidence type="ECO:0000256" key="3">
    <source>
        <dbReference type="ARBA" id="ARBA00023163"/>
    </source>
</evidence>
<dbReference type="Pfam" id="PF00356">
    <property type="entry name" value="LacI"/>
    <property type="match status" value="1"/>
</dbReference>
<accession>E6K2V6</accession>
<dbReference type="GO" id="GO:0000976">
    <property type="term" value="F:transcription cis-regulatory region binding"/>
    <property type="evidence" value="ECO:0007669"/>
    <property type="project" value="TreeGrafter"/>
</dbReference>
<dbReference type="CDD" id="cd01392">
    <property type="entry name" value="HTH_LacI"/>
    <property type="match status" value="1"/>
</dbReference>
<reference evidence="5 6" key="1">
    <citation type="submission" date="2010-12" db="EMBL/GenBank/DDBJ databases">
        <authorList>
            <person name="Muzny D."/>
            <person name="Qin X."/>
            <person name="Buhay C."/>
            <person name="Dugan-Rocha S."/>
            <person name="Ding Y."/>
            <person name="Chen G."/>
            <person name="Hawes A."/>
            <person name="Holder M."/>
            <person name="Jhangiani S."/>
            <person name="Johnson A."/>
            <person name="Khan Z."/>
            <person name="Li Z."/>
            <person name="Liu W."/>
            <person name="Liu X."/>
            <person name="Perez L."/>
            <person name="Shen H."/>
            <person name="Wang Q."/>
            <person name="Watt J."/>
            <person name="Xi L."/>
            <person name="Xin Y."/>
            <person name="Zhou J."/>
            <person name="Deng J."/>
            <person name="Jiang H."/>
            <person name="Liu Y."/>
            <person name="Qu J."/>
            <person name="Song X.-Z."/>
            <person name="Zhang L."/>
            <person name="Villasana D."/>
            <person name="Johnson A."/>
            <person name="Liu J."/>
            <person name="Liyanage D."/>
            <person name="Lorensuhewa L."/>
            <person name="Robinson T."/>
            <person name="Song A."/>
            <person name="Song B.-B."/>
            <person name="Dinh H."/>
            <person name="Thornton R."/>
            <person name="Coyle M."/>
            <person name="Francisco L."/>
            <person name="Jackson L."/>
            <person name="Javaid M."/>
            <person name="Korchina V."/>
            <person name="Kovar C."/>
            <person name="Mata R."/>
            <person name="Mathew T."/>
            <person name="Ngo R."/>
            <person name="Nguyen L."/>
            <person name="Nguyen N."/>
            <person name="Okwuonu G."/>
            <person name="Ongeri F."/>
            <person name="Pham C."/>
            <person name="Simmons D."/>
            <person name="Wilczek-Boney K."/>
            <person name="Hale W."/>
            <person name="Jakkamsetti A."/>
            <person name="Pham P."/>
            <person name="Ruth R."/>
            <person name="San Lucas F."/>
            <person name="Warren J."/>
            <person name="Zhang J."/>
            <person name="Zhao Z."/>
            <person name="Zhou C."/>
            <person name="Zhu D."/>
            <person name="Lee S."/>
            <person name="Bess C."/>
            <person name="Blankenburg K."/>
            <person name="Forbes L."/>
            <person name="Fu Q."/>
            <person name="Gubbala S."/>
            <person name="Hirani K."/>
            <person name="Jayaseelan J.C."/>
            <person name="Lara F."/>
            <person name="Munidasa M."/>
            <person name="Palculict T."/>
            <person name="Patil S."/>
            <person name="Pu L.-L."/>
            <person name="Saada N."/>
            <person name="Tang L."/>
            <person name="Weissenberger G."/>
            <person name="Zhu Y."/>
            <person name="Hemphill L."/>
            <person name="Shang Y."/>
            <person name="Youmans B."/>
            <person name="Ayvaz T."/>
            <person name="Ross M."/>
            <person name="Santibanez J."/>
            <person name="Aqrawi P."/>
            <person name="Gross S."/>
            <person name="Joshi V."/>
            <person name="Fowler G."/>
            <person name="Nazareth L."/>
            <person name="Reid J."/>
            <person name="Worley K."/>
            <person name="Petrosino J."/>
            <person name="Highlander S."/>
            <person name="Gibbs R."/>
        </authorList>
    </citation>
    <scope>NUCLEOTIDE SEQUENCE [LARGE SCALE GENOMIC DNA]</scope>
    <source>
        <strain evidence="5 6">DSM 10105</strain>
    </source>
</reference>
<evidence type="ECO:0000313" key="5">
    <source>
        <dbReference type="EMBL" id="EFT82660.1"/>
    </source>
</evidence>
<dbReference type="Gene3D" id="3.40.50.2300">
    <property type="match status" value="2"/>
</dbReference>
<dbReference type="Pfam" id="PF13377">
    <property type="entry name" value="Peripla_BP_3"/>
    <property type="match status" value="1"/>
</dbReference>
<keyword evidence="3" id="KW-0804">Transcription</keyword>
<dbReference type="EMBL" id="AEON01000002">
    <property type="protein sequence ID" value="EFT82660.1"/>
    <property type="molecule type" value="Genomic_DNA"/>
</dbReference>
<keyword evidence="6" id="KW-1185">Reference proteome</keyword>
<dbReference type="InterPro" id="IPR000843">
    <property type="entry name" value="HTH_LacI"/>
</dbReference>
<dbReference type="HOGENOM" id="CLU_037628_1_0_11"/>
<dbReference type="AlphaFoldDB" id="E6K2V6"/>
<keyword evidence="1" id="KW-0805">Transcription regulation</keyword>
<dbReference type="SUPFAM" id="SSF47413">
    <property type="entry name" value="lambda repressor-like DNA-binding domains"/>
    <property type="match status" value="1"/>
</dbReference>
<dbReference type="InterPro" id="IPR010982">
    <property type="entry name" value="Lambda_DNA-bd_dom_sf"/>
</dbReference>
<sequence length="340" mass="37298">MVTIKEIARKAGYSPTTVSRLLNGDPRLSLPRSTQQKIIKVSEELGYVARNKRVTWPRDIAILDTSSSAETLEDSYFDALKETAATVMKKYRMRSTVFTRVDDLIADGSDLDGFISIEAANFNGDELNALHEGIPYGVFLDTNPAPTLFDSAQPDFNQIILDALDQFQAAGMKRIGFIGGIGRIMGFHEYPEDPRSLAFRNWTNRLGIDTDRDGLIYASGPFSTSNGRALGEKVVADLRGSLPDAFIVAADTLAVGVLQAFASAGILVPRDVSLVSINDLPIAQYTSPALSSYSIDQTELVETAVSLLADGLMRHREVKQHVYQTATLRVRESFTPMAKR</sequence>
<organism evidence="5 6">
    <name type="scientific">Parascardovia denticolens DSM 10105 = JCM 12538</name>
    <dbReference type="NCBI Taxonomy" id="864564"/>
    <lineage>
        <taxon>Bacteria</taxon>
        <taxon>Bacillati</taxon>
        <taxon>Actinomycetota</taxon>
        <taxon>Actinomycetes</taxon>
        <taxon>Bifidobacteriales</taxon>
        <taxon>Bifidobacteriaceae</taxon>
        <taxon>Parascardovia</taxon>
    </lineage>
</organism>
<dbReference type="PANTHER" id="PTHR30146:SF149">
    <property type="entry name" value="HTH-TYPE TRANSCRIPTIONAL REGULATOR EBGR"/>
    <property type="match status" value="1"/>
</dbReference>